<dbReference type="InterPro" id="IPR043128">
    <property type="entry name" value="Rev_trsase/Diguanyl_cyclase"/>
</dbReference>
<dbReference type="GO" id="GO:0015074">
    <property type="term" value="P:DNA integration"/>
    <property type="evidence" value="ECO:0007669"/>
    <property type="project" value="InterPro"/>
</dbReference>
<dbReference type="PANTHER" id="PTHR37984">
    <property type="entry name" value="PROTEIN CBG26694"/>
    <property type="match status" value="1"/>
</dbReference>
<dbReference type="InterPro" id="IPR041373">
    <property type="entry name" value="RT_RNaseH"/>
</dbReference>
<dbReference type="InterPro" id="IPR036397">
    <property type="entry name" value="RNaseH_sf"/>
</dbReference>
<dbReference type="Pfam" id="PF00078">
    <property type="entry name" value="RVT_1"/>
    <property type="match status" value="1"/>
</dbReference>
<dbReference type="FunFam" id="3.30.420.10:FF:000032">
    <property type="entry name" value="Retrovirus-related Pol polyprotein from transposon 297-like Protein"/>
    <property type="match status" value="1"/>
</dbReference>
<dbReference type="FunFam" id="3.10.20.370:FF:000001">
    <property type="entry name" value="Retrovirus-related Pol polyprotein from transposon 17.6-like protein"/>
    <property type="match status" value="1"/>
</dbReference>
<evidence type="ECO:0000256" key="3">
    <source>
        <dbReference type="ARBA" id="ARBA00022722"/>
    </source>
</evidence>
<dbReference type="InterPro" id="IPR043502">
    <property type="entry name" value="DNA/RNA_pol_sf"/>
</dbReference>
<dbReference type="PANTHER" id="PTHR37984:SF5">
    <property type="entry name" value="PROTEIN NYNRIN-LIKE"/>
    <property type="match status" value="1"/>
</dbReference>
<name>A0A0C2IC97_THEKT</name>
<dbReference type="Gene3D" id="3.10.20.370">
    <property type="match status" value="1"/>
</dbReference>
<keyword evidence="2" id="KW-0548">Nucleotidyltransferase</keyword>
<keyword evidence="10" id="KW-1185">Reference proteome</keyword>
<dbReference type="GO" id="GO:0003676">
    <property type="term" value="F:nucleic acid binding"/>
    <property type="evidence" value="ECO:0007669"/>
    <property type="project" value="InterPro"/>
</dbReference>
<dbReference type="GO" id="GO:0016787">
    <property type="term" value="F:hydrolase activity"/>
    <property type="evidence" value="ECO:0007669"/>
    <property type="project" value="UniProtKB-KW"/>
</dbReference>
<dbReference type="PROSITE" id="PS50994">
    <property type="entry name" value="INTEGRASE"/>
    <property type="match status" value="1"/>
</dbReference>
<gene>
    <name evidence="9" type="ORF">RF11_12153</name>
</gene>
<reference evidence="9 10" key="1">
    <citation type="journal article" date="2014" name="Genome Biol. Evol.">
        <title>The genome of the myxosporean Thelohanellus kitauei shows adaptations to nutrient acquisition within its fish host.</title>
        <authorList>
            <person name="Yang Y."/>
            <person name="Xiong J."/>
            <person name="Zhou Z."/>
            <person name="Huo F."/>
            <person name="Miao W."/>
            <person name="Ran C."/>
            <person name="Liu Y."/>
            <person name="Zhang J."/>
            <person name="Feng J."/>
            <person name="Wang M."/>
            <person name="Wang M."/>
            <person name="Wang L."/>
            <person name="Yao B."/>
        </authorList>
    </citation>
    <scope>NUCLEOTIDE SEQUENCE [LARGE SCALE GENOMIC DNA]</scope>
    <source>
        <strain evidence="9">Wuqing</strain>
    </source>
</reference>
<dbReference type="Pfam" id="PF17917">
    <property type="entry name" value="RT_RNaseH"/>
    <property type="match status" value="1"/>
</dbReference>
<evidence type="ECO:0000313" key="9">
    <source>
        <dbReference type="EMBL" id="KII62948.1"/>
    </source>
</evidence>
<dbReference type="PROSITE" id="PS50878">
    <property type="entry name" value="RT_POL"/>
    <property type="match status" value="1"/>
</dbReference>
<dbReference type="EMBL" id="JWZT01004836">
    <property type="protein sequence ID" value="KII62948.1"/>
    <property type="molecule type" value="Genomic_DNA"/>
</dbReference>
<dbReference type="Gene3D" id="3.30.70.270">
    <property type="match status" value="2"/>
</dbReference>
<dbReference type="SUPFAM" id="SSF53098">
    <property type="entry name" value="Ribonuclease H-like"/>
    <property type="match status" value="1"/>
</dbReference>
<dbReference type="Proteomes" id="UP000031668">
    <property type="component" value="Unassembled WGS sequence"/>
</dbReference>
<accession>A0A0C2IC97</accession>
<dbReference type="AlphaFoldDB" id="A0A0C2IC97"/>
<organism evidence="9 10">
    <name type="scientific">Thelohanellus kitauei</name>
    <name type="common">Myxosporean</name>
    <dbReference type="NCBI Taxonomy" id="669202"/>
    <lineage>
        <taxon>Eukaryota</taxon>
        <taxon>Metazoa</taxon>
        <taxon>Cnidaria</taxon>
        <taxon>Myxozoa</taxon>
        <taxon>Myxosporea</taxon>
        <taxon>Bivalvulida</taxon>
        <taxon>Platysporina</taxon>
        <taxon>Myxobolidae</taxon>
        <taxon>Thelohanellus</taxon>
    </lineage>
</organism>
<evidence type="ECO:0000256" key="4">
    <source>
        <dbReference type="ARBA" id="ARBA00022759"/>
    </source>
</evidence>
<dbReference type="InterPro" id="IPR000477">
    <property type="entry name" value="RT_dom"/>
</dbReference>
<dbReference type="SUPFAM" id="SSF56672">
    <property type="entry name" value="DNA/RNA polymerases"/>
    <property type="match status" value="1"/>
</dbReference>
<dbReference type="Gene3D" id="1.10.340.70">
    <property type="match status" value="1"/>
</dbReference>
<dbReference type="FunFam" id="3.30.70.270:FF:000020">
    <property type="entry name" value="Transposon Tf2-6 polyprotein-like Protein"/>
    <property type="match status" value="1"/>
</dbReference>
<dbReference type="FunFam" id="1.10.340.70:FF:000004">
    <property type="entry name" value="Retrovirus-related Pol polyprotein from transposon 297-like Protein"/>
    <property type="match status" value="1"/>
</dbReference>
<proteinExistence type="predicted"/>
<dbReference type="CDD" id="cd01647">
    <property type="entry name" value="RT_LTR"/>
    <property type="match status" value="1"/>
</dbReference>
<dbReference type="Gene3D" id="3.10.10.10">
    <property type="entry name" value="HIV Type 1 Reverse Transcriptase, subunit A, domain 1"/>
    <property type="match status" value="1"/>
</dbReference>
<keyword evidence="4" id="KW-0255">Endonuclease</keyword>
<dbReference type="InterPro" id="IPR041588">
    <property type="entry name" value="Integrase_H2C2"/>
</dbReference>
<keyword evidence="5" id="KW-0378">Hydrolase</keyword>
<keyword evidence="3" id="KW-0540">Nuclease</keyword>
<evidence type="ECO:0000256" key="2">
    <source>
        <dbReference type="ARBA" id="ARBA00022695"/>
    </source>
</evidence>
<dbReference type="OrthoDB" id="5988672at2759"/>
<protein>
    <submittedName>
        <fullName evidence="9">Transposon Ty3-I Gag-Pol polyprotein</fullName>
    </submittedName>
</protein>
<evidence type="ECO:0000313" key="10">
    <source>
        <dbReference type="Proteomes" id="UP000031668"/>
    </source>
</evidence>
<dbReference type="Gene3D" id="3.30.420.10">
    <property type="entry name" value="Ribonuclease H-like superfamily/Ribonuclease H"/>
    <property type="match status" value="1"/>
</dbReference>
<evidence type="ECO:0000256" key="6">
    <source>
        <dbReference type="ARBA" id="ARBA00022918"/>
    </source>
</evidence>
<dbReference type="InterPro" id="IPR050951">
    <property type="entry name" value="Retrovirus_Pol_polyprotein"/>
</dbReference>
<dbReference type="OMA" id="WPEYSEL"/>
<feature type="domain" description="Integrase catalytic" evidence="8">
    <location>
        <begin position="518"/>
        <end position="677"/>
    </location>
</feature>
<evidence type="ECO:0000259" key="8">
    <source>
        <dbReference type="PROSITE" id="PS50994"/>
    </source>
</evidence>
<comment type="caution">
    <text evidence="9">The sequence shown here is derived from an EMBL/GenBank/DDBJ whole genome shotgun (WGS) entry which is preliminary data.</text>
</comment>
<dbReference type="GO" id="GO:0004519">
    <property type="term" value="F:endonuclease activity"/>
    <property type="evidence" value="ECO:0007669"/>
    <property type="project" value="UniProtKB-KW"/>
</dbReference>
<dbReference type="Pfam" id="PF17921">
    <property type="entry name" value="Integrase_H2C2"/>
    <property type="match status" value="1"/>
</dbReference>
<keyword evidence="6" id="KW-0695">RNA-directed DNA polymerase</keyword>
<dbReference type="InterPro" id="IPR001584">
    <property type="entry name" value="Integrase_cat-core"/>
</dbReference>
<feature type="domain" description="Reverse transcriptase" evidence="7">
    <location>
        <begin position="1"/>
        <end position="164"/>
    </location>
</feature>
<evidence type="ECO:0000256" key="5">
    <source>
        <dbReference type="ARBA" id="ARBA00022801"/>
    </source>
</evidence>
<dbReference type="Pfam" id="PF00665">
    <property type="entry name" value="rve"/>
    <property type="match status" value="1"/>
</dbReference>
<sequence>MVLVKKKNGSYRMCIDYRRLNSITQKDEYPLPLMEELLDRLAGAKIFSIFDLVNGYWQCAIEESDKEKTAFSPGPGLGLYEFNAMPFGLCNAPSTFQRLMDKALYGLNNCFSYMDDIIVFSEDVQTHRNDVIALLERLRILNLRVNIGKCQLFVKKIKYLGFLVDEHGIIPDPEDIEPIISWKTPKDADELRRFLGTCGVYHRFIRNYSNIAEPLFQLLKKSEKWSWEDKQREAFIALKNQLRLIPTLRFPSKSVPFIITCDASGTAIGAVLSQVVEGNENIIACSSQTLNSSKRRMSTFDREFYSIIYAVKKFRHYIYGQKIIIRCDHNPLKWVKTMKDVHGRRARWLQDLEEFDYTIEYIKGSENTVADALSRNVSMITLESQYNLANEQKADESLNRCIELIQNDEQPTQDDTEETRTVFRMKRKLKVINETLIHDSKHGLRPIIPRSLRHELFTQAHENCLSHAGFETTFRHMSKKYVWPNMKDDIGKWCEECVKCTLSKAKNFTPRSNLQSISTDEPFDIWTVDFTGPLPTTSTGNKYLIVFVDHFSKWIEALAVPDQSALTASKAFISCVISRFGIPKAIHSDMGTQFESSVFQNICQYLGIKKTRTTPYHPSGNGLVERFNRVIKERIRCLLPTTSSDWDQYIDLILMSLRTIVSSTTGFSASEIIYGRQIKNMSDVNFTAIPSQTSTPKAFLFEEYFHDLVKKLQSIRRLTIENSTKARKCQSKQYDKTAVCFNYDVGDLVLIRRQRTSKLENIYDGPYVIIEAKHPTYTIKLKNGPMKLHHDHLYPYRANPRGGSDVTH</sequence>
<evidence type="ECO:0000259" key="7">
    <source>
        <dbReference type="PROSITE" id="PS50878"/>
    </source>
</evidence>
<dbReference type="InterPro" id="IPR012337">
    <property type="entry name" value="RNaseH-like_sf"/>
</dbReference>
<keyword evidence="1" id="KW-0808">Transferase</keyword>
<dbReference type="GO" id="GO:0003964">
    <property type="term" value="F:RNA-directed DNA polymerase activity"/>
    <property type="evidence" value="ECO:0007669"/>
    <property type="project" value="UniProtKB-KW"/>
</dbReference>
<evidence type="ECO:0000256" key="1">
    <source>
        <dbReference type="ARBA" id="ARBA00022679"/>
    </source>
</evidence>
<dbReference type="CDD" id="cd09274">
    <property type="entry name" value="RNase_HI_RT_Ty3"/>
    <property type="match status" value="1"/>
</dbReference>